<protein>
    <recommendedName>
        <fullName evidence="2">DUF3752 domain-containing protein</fullName>
    </recommendedName>
</protein>
<evidence type="ECO:0000313" key="4">
    <source>
        <dbReference type="Proteomes" id="UP000242188"/>
    </source>
</evidence>
<organism evidence="3 4">
    <name type="scientific">Mizuhopecten yessoensis</name>
    <name type="common">Japanese scallop</name>
    <name type="synonym">Patinopecten yessoensis</name>
    <dbReference type="NCBI Taxonomy" id="6573"/>
    <lineage>
        <taxon>Eukaryota</taxon>
        <taxon>Metazoa</taxon>
        <taxon>Spiralia</taxon>
        <taxon>Lophotrochozoa</taxon>
        <taxon>Mollusca</taxon>
        <taxon>Bivalvia</taxon>
        <taxon>Autobranchia</taxon>
        <taxon>Pteriomorphia</taxon>
        <taxon>Pectinida</taxon>
        <taxon>Pectinoidea</taxon>
        <taxon>Pectinidae</taxon>
        <taxon>Mizuhopecten</taxon>
    </lineage>
</organism>
<evidence type="ECO:0000259" key="2">
    <source>
        <dbReference type="Pfam" id="PF12572"/>
    </source>
</evidence>
<gene>
    <name evidence="3" type="ORF">KP79_PYT20521</name>
</gene>
<feature type="domain" description="DUF3752" evidence="2">
    <location>
        <begin position="206"/>
        <end position="335"/>
    </location>
</feature>
<reference evidence="3 4" key="1">
    <citation type="journal article" date="2017" name="Nat. Ecol. Evol.">
        <title>Scallop genome provides insights into evolution of bilaterian karyotype and development.</title>
        <authorList>
            <person name="Wang S."/>
            <person name="Zhang J."/>
            <person name="Jiao W."/>
            <person name="Li J."/>
            <person name="Xun X."/>
            <person name="Sun Y."/>
            <person name="Guo X."/>
            <person name="Huan P."/>
            <person name="Dong B."/>
            <person name="Zhang L."/>
            <person name="Hu X."/>
            <person name="Sun X."/>
            <person name="Wang J."/>
            <person name="Zhao C."/>
            <person name="Wang Y."/>
            <person name="Wang D."/>
            <person name="Huang X."/>
            <person name="Wang R."/>
            <person name="Lv J."/>
            <person name="Li Y."/>
            <person name="Zhang Z."/>
            <person name="Liu B."/>
            <person name="Lu W."/>
            <person name="Hui Y."/>
            <person name="Liang J."/>
            <person name="Zhou Z."/>
            <person name="Hou R."/>
            <person name="Li X."/>
            <person name="Liu Y."/>
            <person name="Li H."/>
            <person name="Ning X."/>
            <person name="Lin Y."/>
            <person name="Zhao L."/>
            <person name="Xing Q."/>
            <person name="Dou J."/>
            <person name="Li Y."/>
            <person name="Mao J."/>
            <person name="Guo H."/>
            <person name="Dou H."/>
            <person name="Li T."/>
            <person name="Mu C."/>
            <person name="Jiang W."/>
            <person name="Fu Q."/>
            <person name="Fu X."/>
            <person name="Miao Y."/>
            <person name="Liu J."/>
            <person name="Yu Q."/>
            <person name="Li R."/>
            <person name="Liao H."/>
            <person name="Li X."/>
            <person name="Kong Y."/>
            <person name="Jiang Z."/>
            <person name="Chourrout D."/>
            <person name="Li R."/>
            <person name="Bao Z."/>
        </authorList>
    </citation>
    <scope>NUCLEOTIDE SEQUENCE [LARGE SCALE GENOMIC DNA]</scope>
    <source>
        <strain evidence="3 4">PY_sf001</strain>
    </source>
</reference>
<dbReference type="STRING" id="6573.A0A210QY86"/>
<keyword evidence="4" id="KW-1185">Reference proteome</keyword>
<feature type="compositionally biased region" description="Polar residues" evidence="1">
    <location>
        <begin position="14"/>
        <end position="26"/>
    </location>
</feature>
<dbReference type="AlphaFoldDB" id="A0A210QY86"/>
<feature type="compositionally biased region" description="Basic and acidic residues" evidence="1">
    <location>
        <begin position="172"/>
        <end position="188"/>
    </location>
</feature>
<feature type="region of interest" description="Disordered" evidence="1">
    <location>
        <begin position="172"/>
        <end position="342"/>
    </location>
</feature>
<feature type="compositionally biased region" description="Acidic residues" evidence="1">
    <location>
        <begin position="135"/>
        <end position="144"/>
    </location>
</feature>
<dbReference type="PANTHER" id="PTHR46370">
    <property type="entry name" value="GPALPP MOTIFS-CONTAINING PROTEIN 1"/>
    <property type="match status" value="1"/>
</dbReference>
<dbReference type="Pfam" id="PF12572">
    <property type="entry name" value="DUF3752"/>
    <property type="match status" value="1"/>
</dbReference>
<accession>A0A210QY86</accession>
<dbReference type="Proteomes" id="UP000242188">
    <property type="component" value="Unassembled WGS sequence"/>
</dbReference>
<dbReference type="EMBL" id="NEDP02001253">
    <property type="protein sequence ID" value="OWF53675.1"/>
    <property type="molecule type" value="Genomic_DNA"/>
</dbReference>
<dbReference type="InterPro" id="IPR046331">
    <property type="entry name" value="GPAM1-like"/>
</dbReference>
<name>A0A210QY86_MIZYE</name>
<feature type="region of interest" description="Disordered" evidence="1">
    <location>
        <begin position="115"/>
        <end position="157"/>
    </location>
</feature>
<feature type="compositionally biased region" description="Polar residues" evidence="1">
    <location>
        <begin position="195"/>
        <end position="205"/>
    </location>
</feature>
<sequence>MSEEEYGPALPPGFSSQKSKDQTFQTSKEDYQDSSSDNDNDGSIGPALPPSLKQTKIKSHQTQPENDNIGPALPPGFGQHKAEVRKSSVEKEIIGPVLPPHLRPVSGSADLESFRPMVKGPALPPGFTKHRGDVSDESSADEETIGPLPTEMDRGDSAGYTAYQFEERAKKMRDRLEGKDSKEEKIARESWMTELPSTKLGQSIGLSARTFRANAGPDLTDRSAWTDTPEEKEKKLNEEITGTEKGSKRSREGYCPSKRDKKLRKQIEEYNKSKRPESLMDMHEKKLKNEKKNEDDGPKERRPFDRDLDLQVNKFDEAQKKSIIKKSQKLNTRFGHGSTEFL</sequence>
<feature type="region of interest" description="Disordered" evidence="1">
    <location>
        <begin position="1"/>
        <end position="88"/>
    </location>
</feature>
<feature type="compositionally biased region" description="Basic and acidic residues" evidence="1">
    <location>
        <begin position="265"/>
        <end position="284"/>
    </location>
</feature>
<evidence type="ECO:0000256" key="1">
    <source>
        <dbReference type="SAM" id="MobiDB-lite"/>
    </source>
</evidence>
<evidence type="ECO:0000313" key="3">
    <source>
        <dbReference type="EMBL" id="OWF53675.1"/>
    </source>
</evidence>
<feature type="compositionally biased region" description="Basic and acidic residues" evidence="1">
    <location>
        <begin position="229"/>
        <end position="238"/>
    </location>
</feature>
<dbReference type="PANTHER" id="PTHR46370:SF1">
    <property type="entry name" value="GPALPP MOTIFS-CONTAINING PROTEIN 1"/>
    <property type="match status" value="1"/>
</dbReference>
<feature type="compositionally biased region" description="Basic and acidic residues" evidence="1">
    <location>
        <begin position="290"/>
        <end position="320"/>
    </location>
</feature>
<feature type="compositionally biased region" description="Low complexity" evidence="1">
    <location>
        <begin position="33"/>
        <end position="43"/>
    </location>
</feature>
<dbReference type="InterPro" id="IPR022226">
    <property type="entry name" value="DUF3752"/>
</dbReference>
<dbReference type="OrthoDB" id="73491at2759"/>
<comment type="caution">
    <text evidence="3">The sequence shown here is derived from an EMBL/GenBank/DDBJ whole genome shotgun (WGS) entry which is preliminary data.</text>
</comment>
<proteinExistence type="predicted"/>